<feature type="region of interest" description="Disordered" evidence="12">
    <location>
        <begin position="281"/>
        <end position="303"/>
    </location>
</feature>
<dbReference type="InterPro" id="IPR000067">
    <property type="entry name" value="FlgMring_FliF"/>
</dbReference>
<evidence type="ECO:0000313" key="16">
    <source>
        <dbReference type="EMBL" id="MFD0726703.1"/>
    </source>
</evidence>
<evidence type="ECO:0000256" key="11">
    <source>
        <dbReference type="ARBA" id="ARBA00025936"/>
    </source>
</evidence>
<dbReference type="Proteomes" id="UP001597110">
    <property type="component" value="Unassembled WGS sequence"/>
</dbReference>
<evidence type="ECO:0000256" key="5">
    <source>
        <dbReference type="ARBA" id="ARBA00017949"/>
    </source>
</evidence>
<evidence type="ECO:0000256" key="13">
    <source>
        <dbReference type="SAM" id="Phobius"/>
    </source>
</evidence>
<evidence type="ECO:0000313" key="17">
    <source>
        <dbReference type="Proteomes" id="UP001597110"/>
    </source>
</evidence>
<evidence type="ECO:0000256" key="4">
    <source>
        <dbReference type="ARBA" id="ARBA00007971"/>
    </source>
</evidence>
<keyword evidence="6" id="KW-1003">Cell membrane</keyword>
<dbReference type="Gene3D" id="3.30.300.30">
    <property type="match status" value="1"/>
</dbReference>
<dbReference type="Pfam" id="PF01514">
    <property type="entry name" value="YscJ_FliF"/>
    <property type="match status" value="1"/>
</dbReference>
<feature type="domain" description="Flagellar M-ring C-terminal" evidence="15">
    <location>
        <begin position="243"/>
        <end position="365"/>
    </location>
</feature>
<reference evidence="17" key="1">
    <citation type="journal article" date="2019" name="Int. J. Syst. Evol. Microbiol.">
        <title>The Global Catalogue of Microorganisms (GCM) 10K type strain sequencing project: providing services to taxonomists for standard genome sequencing and annotation.</title>
        <authorList>
            <consortium name="The Broad Institute Genomics Platform"/>
            <consortium name="The Broad Institute Genome Sequencing Center for Infectious Disease"/>
            <person name="Wu L."/>
            <person name="Ma J."/>
        </authorList>
    </citation>
    <scope>NUCLEOTIDE SEQUENCE [LARGE SCALE GENOMIC DNA]</scope>
    <source>
        <strain evidence="17">CCUG 55585</strain>
    </source>
</reference>
<comment type="similarity">
    <text evidence="4">Belongs to the FliF family.</text>
</comment>
<dbReference type="PANTHER" id="PTHR30046:SF0">
    <property type="entry name" value="FLAGELLAR M-RING PROTEIN"/>
    <property type="match status" value="1"/>
</dbReference>
<gene>
    <name evidence="16" type="primary">fliF</name>
    <name evidence="16" type="ORF">ACFQ0E_13960</name>
</gene>
<evidence type="ECO:0000256" key="12">
    <source>
        <dbReference type="SAM" id="MobiDB-lite"/>
    </source>
</evidence>
<evidence type="ECO:0000256" key="1">
    <source>
        <dbReference type="ARBA" id="ARBA00003820"/>
    </source>
</evidence>
<keyword evidence="7 13" id="KW-0812">Transmembrane</keyword>
<dbReference type="InterPro" id="IPR006182">
    <property type="entry name" value="FliF_N_dom"/>
</dbReference>
<keyword evidence="16" id="KW-0966">Cell projection</keyword>
<keyword evidence="10" id="KW-0975">Bacterial flagellum</keyword>
<dbReference type="Pfam" id="PF08345">
    <property type="entry name" value="YscJ_FliF_C"/>
    <property type="match status" value="1"/>
</dbReference>
<sequence length="462" mass="50187">MNPLKFYQALERGARIGFAVGALVIVLITAAMLWWLMSPREQLLFGGLKETDAAEIVEALNEWKVPHTIVDGGSGIAVPEEMMYETRMRLVSAGIPRGGAVGFELFDDSDFGVTEFAQRVNYQRALQGEIERTIAALPAVENARVHLTIRRPGLFVGEQEQSKASVAVTLRPGEQLTRNQVRGIRGLVAAAVEGLSVSQVAVLDAAGNLLAGGDGTTGQSFDARDEEESRVESRIQAKVNDLLAQVLNEGDYRVSVDVQLDFDAVRRVNERPMTDDAVVVRKRTNSNSNADAESDAPRQNNEDVEFRHGTLREEIALAPGRVQRVSVAVILPMSMDDSELARIESLIATAAGIDEVRGDRLEVSRLGRGLRFAQREGEAVPPVTAEEASADAVSARAPVRVGFDAQAWPAWSKMLLLIVVGLVLGVTVALALQRRPAKLTPTEREAVLGKMRTWLAEGTLPQ</sequence>
<dbReference type="InterPro" id="IPR045851">
    <property type="entry name" value="AMP-bd_C_sf"/>
</dbReference>
<dbReference type="PANTHER" id="PTHR30046">
    <property type="entry name" value="FLAGELLAR M-RING PROTEIN"/>
    <property type="match status" value="1"/>
</dbReference>
<keyword evidence="17" id="KW-1185">Reference proteome</keyword>
<evidence type="ECO:0000256" key="6">
    <source>
        <dbReference type="ARBA" id="ARBA00022475"/>
    </source>
</evidence>
<dbReference type="EMBL" id="JBHTIF010000003">
    <property type="protein sequence ID" value="MFD0726703.1"/>
    <property type="molecule type" value="Genomic_DNA"/>
</dbReference>
<comment type="subcellular location">
    <subcellularLocation>
        <location evidence="2">Bacterial flagellum basal body</location>
    </subcellularLocation>
    <subcellularLocation>
        <location evidence="3">Cell membrane</location>
        <topology evidence="3">Multi-pass membrane protein</topology>
    </subcellularLocation>
</comment>
<feature type="transmembrane region" description="Helical" evidence="13">
    <location>
        <begin position="16"/>
        <end position="37"/>
    </location>
</feature>
<name>A0ABW2YFP4_9GAMM</name>
<evidence type="ECO:0000256" key="7">
    <source>
        <dbReference type="ARBA" id="ARBA00022692"/>
    </source>
</evidence>
<evidence type="ECO:0000256" key="10">
    <source>
        <dbReference type="ARBA" id="ARBA00023143"/>
    </source>
</evidence>
<evidence type="ECO:0000259" key="15">
    <source>
        <dbReference type="Pfam" id="PF08345"/>
    </source>
</evidence>
<comment type="subunit">
    <text evidence="11">The basal body constitutes a major portion of the flagellar organelle and consists of four rings (L,P,S, and M) mounted on a central rod. The M ring is integral to the inner membrane of the cell and may be connected to the flagellar rod via the S ring. The S (supramembrane ring) lies just distal to the M ring. The L and P rings lie in the outer membrane and the periplasmic space, respectively.</text>
</comment>
<keyword evidence="16" id="KW-0282">Flagellum</keyword>
<evidence type="ECO:0000256" key="3">
    <source>
        <dbReference type="ARBA" id="ARBA00004651"/>
    </source>
</evidence>
<accession>A0ABW2YFP4</accession>
<dbReference type="InterPro" id="IPR013556">
    <property type="entry name" value="Flag_M-ring_C"/>
</dbReference>
<feature type="transmembrane region" description="Helical" evidence="13">
    <location>
        <begin position="414"/>
        <end position="432"/>
    </location>
</feature>
<evidence type="ECO:0000259" key="14">
    <source>
        <dbReference type="Pfam" id="PF01514"/>
    </source>
</evidence>
<dbReference type="PRINTS" id="PR01009">
    <property type="entry name" value="FLGMRINGFLIF"/>
</dbReference>
<evidence type="ECO:0000256" key="9">
    <source>
        <dbReference type="ARBA" id="ARBA00023136"/>
    </source>
</evidence>
<protein>
    <recommendedName>
        <fullName evidence="5">Flagellar M-ring protein</fullName>
    </recommendedName>
</protein>
<dbReference type="InterPro" id="IPR043427">
    <property type="entry name" value="YscJ/FliF"/>
</dbReference>
<keyword evidence="9 13" id="KW-0472">Membrane</keyword>
<comment type="function">
    <text evidence="1">The M ring may be actively involved in energy transduction.</text>
</comment>
<proteinExistence type="inferred from homology"/>
<organism evidence="16 17">
    <name type="scientific">Lysobacter brunescens</name>
    <dbReference type="NCBI Taxonomy" id="262323"/>
    <lineage>
        <taxon>Bacteria</taxon>
        <taxon>Pseudomonadati</taxon>
        <taxon>Pseudomonadota</taxon>
        <taxon>Gammaproteobacteria</taxon>
        <taxon>Lysobacterales</taxon>
        <taxon>Lysobacteraceae</taxon>
        <taxon>Lysobacter</taxon>
    </lineage>
</organism>
<comment type="caution">
    <text evidence="16">The sequence shown here is derived from an EMBL/GenBank/DDBJ whole genome shotgun (WGS) entry which is preliminary data.</text>
</comment>
<dbReference type="NCBIfam" id="TIGR00206">
    <property type="entry name" value="fliF"/>
    <property type="match status" value="1"/>
</dbReference>
<feature type="domain" description="Flagellar M-ring N-terminal" evidence="14">
    <location>
        <begin position="38"/>
        <end position="211"/>
    </location>
</feature>
<evidence type="ECO:0000256" key="2">
    <source>
        <dbReference type="ARBA" id="ARBA00004117"/>
    </source>
</evidence>
<dbReference type="RefSeq" id="WP_386824818.1">
    <property type="nucleotide sequence ID" value="NZ_JBHTIF010000003.1"/>
</dbReference>
<evidence type="ECO:0000256" key="8">
    <source>
        <dbReference type="ARBA" id="ARBA00022989"/>
    </source>
</evidence>
<keyword evidence="16" id="KW-0969">Cilium</keyword>
<keyword evidence="8 13" id="KW-1133">Transmembrane helix</keyword>